<comment type="caution">
    <text evidence="3">The sequence shown here is derived from an EMBL/GenBank/DDBJ whole genome shotgun (WGS) entry which is preliminary data.</text>
</comment>
<evidence type="ECO:0000256" key="1">
    <source>
        <dbReference type="SAM" id="Phobius"/>
    </source>
</evidence>
<organism evidence="3">
    <name type="scientific">Xenorhabdus bovienii str. puntauvense</name>
    <dbReference type="NCBI Taxonomy" id="1398201"/>
    <lineage>
        <taxon>Bacteria</taxon>
        <taxon>Pseudomonadati</taxon>
        <taxon>Pseudomonadota</taxon>
        <taxon>Gammaproteobacteria</taxon>
        <taxon>Enterobacterales</taxon>
        <taxon>Morganellaceae</taxon>
        <taxon>Xenorhabdus</taxon>
    </lineage>
</organism>
<feature type="domain" description="TraG N-terminal Proteobacteria" evidence="2">
    <location>
        <begin position="8"/>
        <end position="480"/>
    </location>
</feature>
<dbReference type="RefSeq" id="WP_038216513.1">
    <property type="nucleotide sequence ID" value="NZ_CAWLWN010000185.1"/>
</dbReference>
<gene>
    <name evidence="3" type="ORF">XBP1_2080007</name>
</gene>
<feature type="transmembrane region" description="Helical" evidence="1">
    <location>
        <begin position="442"/>
        <end position="468"/>
    </location>
</feature>
<protein>
    <submittedName>
        <fullName evidence="3">Putative membrane protein</fullName>
    </submittedName>
</protein>
<keyword evidence="1" id="KW-0812">Transmembrane</keyword>
<keyword evidence="1" id="KW-0472">Membrane</keyword>
<dbReference type="Pfam" id="PF07916">
    <property type="entry name" value="TraG_N"/>
    <property type="match status" value="1"/>
</dbReference>
<feature type="transmembrane region" description="Helical" evidence="1">
    <location>
        <begin position="390"/>
        <end position="407"/>
    </location>
</feature>
<feature type="transmembrane region" description="Helical" evidence="1">
    <location>
        <begin position="22"/>
        <end position="47"/>
    </location>
</feature>
<dbReference type="Proteomes" id="UP000028511">
    <property type="component" value="Unassembled WGS sequence"/>
</dbReference>
<accession>A0A077NBT2</accession>
<dbReference type="EMBL" id="CBSW010000122">
    <property type="protein sequence ID" value="CDG96424.1"/>
    <property type="molecule type" value="Genomic_DNA"/>
</dbReference>
<dbReference type="HOGENOM" id="CLU_042138_2_0_6"/>
<proteinExistence type="predicted"/>
<dbReference type="AlphaFoldDB" id="A0A077NBT2"/>
<sequence>MTTNSYLEYFLTLLGWVVNNGLWQVLIATGLFTVPLLFKIMALWLKIREDSVEEGNAGLQSLSRLENILYGAFFVMIACCVPLVQVSLSTLQYDPSRAKTCGTWTPKSPQETGYAPVISSLGEHTAAVPVWWAVVHRLSKGLTQAAIASVPCRPDLRQLRFEVQHTRIANAALAAELQDFTHDCYALALYQWKQRDQGQTGDPAVLQDIDWLGSQTFLSGDYTTLQSRTPRVHFPWMASRDSGRPDTGRGGYPTCKVWWSAPQTGLEARVLAQADPGLWLRLSAALKMLGKGSREYKEAVIRRLVSPVNLTVSQEGYVYAGYGGNADFTVWNGSNRAGASAGVMLGGLLAYPMLDAVRQALPMVQAVLLMALYILLPLILLLAAYEFKTVLTLTFVIFALNFLTFWWELARWLDSYLLDALYGSETHSLSNLAGLQNTSDDLIMALVMGMLFIVLPMVWLGALAWAGVRMGDISGMMNQGVEQVRQSAGMFGQIVMQKMMSKGK</sequence>
<evidence type="ECO:0000259" key="2">
    <source>
        <dbReference type="Pfam" id="PF07916"/>
    </source>
</evidence>
<name>A0A077NBT2_XENBV</name>
<feature type="transmembrane region" description="Helical" evidence="1">
    <location>
        <begin position="68"/>
        <end position="88"/>
    </location>
</feature>
<evidence type="ECO:0000313" key="3">
    <source>
        <dbReference type="EMBL" id="CDG96424.1"/>
    </source>
</evidence>
<dbReference type="InterPro" id="IPR012931">
    <property type="entry name" value="TraG_N_Proteobacteria"/>
</dbReference>
<reference evidence="3" key="1">
    <citation type="submission" date="2013-07" db="EMBL/GenBank/DDBJ databases">
        <title>Sub-species coevolution in mutualistic symbiosis.</title>
        <authorList>
            <person name="Murfin K."/>
            <person name="Klassen J."/>
            <person name="Lee M."/>
            <person name="Forst S."/>
            <person name="Stock P."/>
            <person name="Goodrich-Blair H."/>
        </authorList>
    </citation>
    <scope>NUCLEOTIDE SEQUENCE [LARGE SCALE GENOMIC DNA]</scope>
    <source>
        <strain evidence="3">Puntauvense</strain>
    </source>
</reference>
<keyword evidence="1" id="KW-1133">Transmembrane helix</keyword>
<feature type="transmembrane region" description="Helical" evidence="1">
    <location>
        <begin position="363"/>
        <end position="383"/>
    </location>
</feature>